<name>A0A2P7QVV2_9SPHN</name>
<comment type="caution">
    <text evidence="4">The sequence shown here is derived from an EMBL/GenBank/DDBJ whole genome shotgun (WGS) entry which is preliminary data.</text>
</comment>
<reference evidence="4 5" key="1">
    <citation type="submission" date="2018-03" db="EMBL/GenBank/DDBJ databases">
        <title>The draft genome of Sphingosinicella sp. GL-C-18.</title>
        <authorList>
            <person name="Liu L."/>
            <person name="Li L."/>
            <person name="Liang L."/>
            <person name="Zhang X."/>
            <person name="Wang T."/>
        </authorList>
    </citation>
    <scope>NUCLEOTIDE SEQUENCE [LARGE SCALE GENOMIC DNA]</scope>
    <source>
        <strain evidence="4 5">GL-C-18</strain>
    </source>
</reference>
<dbReference type="AlphaFoldDB" id="A0A2P7QVV2"/>
<dbReference type="Gene3D" id="3.30.1330.120">
    <property type="entry name" value="2-methylcitrate dehydratase PrpD"/>
    <property type="match status" value="1"/>
</dbReference>
<dbReference type="OrthoDB" id="5415580at2"/>
<dbReference type="Proteomes" id="UP000241167">
    <property type="component" value="Unassembled WGS sequence"/>
</dbReference>
<dbReference type="Pfam" id="PF19305">
    <property type="entry name" value="MmgE_PrpD_C"/>
    <property type="match status" value="1"/>
</dbReference>
<dbReference type="Pfam" id="PF03972">
    <property type="entry name" value="MmgE_PrpD_N"/>
    <property type="match status" value="1"/>
</dbReference>
<evidence type="ECO:0000256" key="1">
    <source>
        <dbReference type="ARBA" id="ARBA00006174"/>
    </source>
</evidence>
<dbReference type="InterPro" id="IPR005656">
    <property type="entry name" value="MmgE_PrpD"/>
</dbReference>
<proteinExistence type="inferred from homology"/>
<dbReference type="InterPro" id="IPR042183">
    <property type="entry name" value="MmgE/PrpD_sf_1"/>
</dbReference>
<gene>
    <name evidence="4" type="ORF">C7I55_07450</name>
</gene>
<dbReference type="InterPro" id="IPR042188">
    <property type="entry name" value="MmgE/PrpD_sf_2"/>
</dbReference>
<evidence type="ECO:0000259" key="2">
    <source>
        <dbReference type="Pfam" id="PF03972"/>
    </source>
</evidence>
<dbReference type="EMBL" id="PXYI01000002">
    <property type="protein sequence ID" value="PSJ42070.1"/>
    <property type="molecule type" value="Genomic_DNA"/>
</dbReference>
<dbReference type="SUPFAM" id="SSF103378">
    <property type="entry name" value="2-methylcitrate dehydratase PrpD"/>
    <property type="match status" value="1"/>
</dbReference>
<evidence type="ECO:0000313" key="5">
    <source>
        <dbReference type="Proteomes" id="UP000241167"/>
    </source>
</evidence>
<dbReference type="PANTHER" id="PTHR16943">
    <property type="entry name" value="2-METHYLCITRATE DEHYDRATASE-RELATED"/>
    <property type="match status" value="1"/>
</dbReference>
<keyword evidence="5" id="KW-1185">Reference proteome</keyword>
<organism evidence="4 5">
    <name type="scientific">Allosphingosinicella deserti</name>
    <dbReference type="NCBI Taxonomy" id="2116704"/>
    <lineage>
        <taxon>Bacteria</taxon>
        <taxon>Pseudomonadati</taxon>
        <taxon>Pseudomonadota</taxon>
        <taxon>Alphaproteobacteria</taxon>
        <taxon>Sphingomonadales</taxon>
        <taxon>Sphingomonadaceae</taxon>
        <taxon>Allosphingosinicella</taxon>
    </lineage>
</organism>
<dbReference type="GO" id="GO:0016829">
    <property type="term" value="F:lyase activity"/>
    <property type="evidence" value="ECO:0007669"/>
    <property type="project" value="InterPro"/>
</dbReference>
<dbReference type="RefSeq" id="WP_106512238.1">
    <property type="nucleotide sequence ID" value="NZ_PXYI01000002.1"/>
</dbReference>
<sequence>MTQQPLSAIVARHIAETPYSALTPGTVAATRCALLDGIGVILAASGMSREADPFVALSSAQPGTATILGHGTRVPAAAAAFANGALAHALDFEDAFDAAPTHPNASLIPAALAVAESHGPVSGDELIAAVAIGCDLVCRLGLSLRRTMEEGGWYPPPILGAFGAAAAAARLMRLTPRQIQDAFSLLLCQVSCPGEIKYSADTVIRAVREAFPAQAAVISAELAARGVRGFDAPLEGRAGFFRLYVGGDYDPADILDGLGERFWIERLSFKPWPACRGTHGYIEAALGLAANHGFAARDIEAIGLEGGDVQAMLFEPEARKKRPATAIDAKFSLPFTVALALVRGQVGLDGFDAETLADPDILALAERVSYRQRPGWGRDRAASAALEILLRDGRTLSAELDVPLGHPDRPLSDVQLRAKFVACAARAARPLSRGAADTLADRWLSLDREADVGAVIRLCAGDASA</sequence>
<dbReference type="InterPro" id="IPR045337">
    <property type="entry name" value="MmgE_PrpD_C"/>
</dbReference>
<dbReference type="InterPro" id="IPR036148">
    <property type="entry name" value="MmgE/PrpD_sf"/>
</dbReference>
<protein>
    <submittedName>
        <fullName evidence="4">2-methylcitrate dehydratase</fullName>
    </submittedName>
</protein>
<comment type="similarity">
    <text evidence="1">Belongs to the PrpD family.</text>
</comment>
<dbReference type="PANTHER" id="PTHR16943:SF8">
    <property type="entry name" value="2-METHYLCITRATE DEHYDRATASE"/>
    <property type="match status" value="1"/>
</dbReference>
<feature type="domain" description="MmgE/PrpD C-terminal" evidence="3">
    <location>
        <begin position="272"/>
        <end position="427"/>
    </location>
</feature>
<feature type="domain" description="MmgE/PrpD N-terminal" evidence="2">
    <location>
        <begin position="11"/>
        <end position="248"/>
    </location>
</feature>
<evidence type="ECO:0000259" key="3">
    <source>
        <dbReference type="Pfam" id="PF19305"/>
    </source>
</evidence>
<dbReference type="Gene3D" id="1.10.4100.10">
    <property type="entry name" value="2-methylcitrate dehydratase PrpD"/>
    <property type="match status" value="1"/>
</dbReference>
<dbReference type="InterPro" id="IPR045336">
    <property type="entry name" value="MmgE_PrpD_N"/>
</dbReference>
<evidence type="ECO:0000313" key="4">
    <source>
        <dbReference type="EMBL" id="PSJ42070.1"/>
    </source>
</evidence>
<accession>A0A2P7QVV2</accession>